<gene>
    <name evidence="6" type="ORF">METZ01_LOCUS448708</name>
</gene>
<evidence type="ECO:0000256" key="2">
    <source>
        <dbReference type="ARBA" id="ARBA00010790"/>
    </source>
</evidence>
<dbReference type="PANTHER" id="PTHR11552">
    <property type="entry name" value="GLUCOSE-METHANOL-CHOLINE GMC OXIDOREDUCTASE"/>
    <property type="match status" value="1"/>
</dbReference>
<dbReference type="InterPro" id="IPR007867">
    <property type="entry name" value="GMC_OxRtase_C"/>
</dbReference>
<dbReference type="AlphaFoldDB" id="A0A382ZK21"/>
<comment type="similarity">
    <text evidence="2">Belongs to the GMC oxidoreductase family.</text>
</comment>
<dbReference type="GO" id="GO:0050660">
    <property type="term" value="F:flavin adenine dinucleotide binding"/>
    <property type="evidence" value="ECO:0007669"/>
    <property type="project" value="InterPro"/>
</dbReference>
<dbReference type="EMBL" id="UINC01184578">
    <property type="protein sequence ID" value="SVD95854.1"/>
    <property type="molecule type" value="Genomic_DNA"/>
</dbReference>
<dbReference type="InterPro" id="IPR000172">
    <property type="entry name" value="GMC_OxRdtase_N"/>
</dbReference>
<dbReference type="GO" id="GO:0016020">
    <property type="term" value="C:membrane"/>
    <property type="evidence" value="ECO:0007669"/>
    <property type="project" value="TreeGrafter"/>
</dbReference>
<evidence type="ECO:0000256" key="1">
    <source>
        <dbReference type="ARBA" id="ARBA00001974"/>
    </source>
</evidence>
<dbReference type="Gene3D" id="3.50.50.60">
    <property type="entry name" value="FAD/NAD(P)-binding domain"/>
    <property type="match status" value="1"/>
</dbReference>
<name>A0A382ZK21_9ZZZZ</name>
<dbReference type="GO" id="GO:0019285">
    <property type="term" value="P:glycine betaine biosynthetic process from choline"/>
    <property type="evidence" value="ECO:0007669"/>
    <property type="project" value="TreeGrafter"/>
</dbReference>
<dbReference type="PANTHER" id="PTHR11552:SF147">
    <property type="entry name" value="CHOLINE DEHYDROGENASE, MITOCHONDRIAL"/>
    <property type="match status" value="1"/>
</dbReference>
<sequence>VEAGEIILAAGAVATPQLLMLSGIGPSDHLKEHGIPTVRNSPGVGQNLRDHPLFLVTWYTKPEVVLDHLSSRTQLTLRYTANGSSLNNDMIVYYNVATNERPERGGKRASPHGIGATLALNLAKGKGELTLNSPDYRVQPYIDYNYLEEEEDRRRVRDGIRMLVGLEEHPQLKKLVQSRKSPLDSDLESDDNLNAWMRRDVTTGHHISGTAKMGPHDDEMAVVNQFGMVYGVDGLRVADASIMPDCIRANTNVTVMV</sequence>
<dbReference type="Gene3D" id="3.30.410.40">
    <property type="match status" value="1"/>
</dbReference>
<accession>A0A382ZK21</accession>
<comment type="cofactor">
    <cofactor evidence="1">
        <name>FAD</name>
        <dbReference type="ChEBI" id="CHEBI:57692"/>
    </cofactor>
</comment>
<keyword evidence="4" id="KW-0274">FAD</keyword>
<feature type="non-terminal residue" evidence="6">
    <location>
        <position position="1"/>
    </location>
</feature>
<evidence type="ECO:0000256" key="3">
    <source>
        <dbReference type="ARBA" id="ARBA00022630"/>
    </source>
</evidence>
<protein>
    <recommendedName>
        <fullName evidence="5">Glucose-methanol-choline oxidoreductase N-terminal domain-containing protein</fullName>
    </recommendedName>
</protein>
<evidence type="ECO:0000256" key="4">
    <source>
        <dbReference type="ARBA" id="ARBA00022827"/>
    </source>
</evidence>
<feature type="domain" description="Glucose-methanol-choline oxidoreductase N-terminal" evidence="5">
    <location>
        <begin position="11"/>
        <end position="25"/>
    </location>
</feature>
<dbReference type="InterPro" id="IPR012132">
    <property type="entry name" value="GMC_OxRdtase"/>
</dbReference>
<proteinExistence type="inferred from homology"/>
<dbReference type="Pfam" id="PF05199">
    <property type="entry name" value="GMC_oxred_C"/>
    <property type="match status" value="1"/>
</dbReference>
<organism evidence="6">
    <name type="scientific">marine metagenome</name>
    <dbReference type="NCBI Taxonomy" id="408172"/>
    <lineage>
        <taxon>unclassified sequences</taxon>
        <taxon>metagenomes</taxon>
        <taxon>ecological metagenomes</taxon>
    </lineage>
</organism>
<dbReference type="GO" id="GO:0008812">
    <property type="term" value="F:choline dehydrogenase activity"/>
    <property type="evidence" value="ECO:0007669"/>
    <property type="project" value="TreeGrafter"/>
</dbReference>
<keyword evidence="3" id="KW-0285">Flavoprotein</keyword>
<dbReference type="SUPFAM" id="SSF54373">
    <property type="entry name" value="FAD-linked reductases, C-terminal domain"/>
    <property type="match status" value="1"/>
</dbReference>
<dbReference type="Pfam" id="PF00732">
    <property type="entry name" value="GMC_oxred_N"/>
    <property type="match status" value="1"/>
</dbReference>
<reference evidence="6" key="1">
    <citation type="submission" date="2018-05" db="EMBL/GenBank/DDBJ databases">
        <authorList>
            <person name="Lanie J.A."/>
            <person name="Ng W.-L."/>
            <person name="Kazmierczak K.M."/>
            <person name="Andrzejewski T.M."/>
            <person name="Davidsen T.M."/>
            <person name="Wayne K.J."/>
            <person name="Tettelin H."/>
            <person name="Glass J.I."/>
            <person name="Rusch D."/>
            <person name="Podicherti R."/>
            <person name="Tsui H.-C.T."/>
            <person name="Winkler M.E."/>
        </authorList>
    </citation>
    <scope>NUCLEOTIDE SEQUENCE</scope>
</reference>
<dbReference type="InterPro" id="IPR036188">
    <property type="entry name" value="FAD/NAD-bd_sf"/>
</dbReference>
<dbReference type="PROSITE" id="PS00624">
    <property type="entry name" value="GMC_OXRED_2"/>
    <property type="match status" value="1"/>
</dbReference>
<dbReference type="SUPFAM" id="SSF51905">
    <property type="entry name" value="FAD/NAD(P)-binding domain"/>
    <property type="match status" value="1"/>
</dbReference>
<evidence type="ECO:0000313" key="6">
    <source>
        <dbReference type="EMBL" id="SVD95854.1"/>
    </source>
</evidence>
<evidence type="ECO:0000259" key="5">
    <source>
        <dbReference type="PROSITE" id="PS00624"/>
    </source>
</evidence>
<feature type="non-terminal residue" evidence="6">
    <location>
        <position position="257"/>
    </location>
</feature>